<dbReference type="InterPro" id="IPR009252">
    <property type="entry name" value="Cell_div_ZapB"/>
</dbReference>
<dbReference type="EMBL" id="CP002085">
    <property type="protein sequence ID" value="ADK83669.1"/>
    <property type="molecule type" value="Genomic_DNA"/>
</dbReference>
<feature type="coiled-coil region" evidence="2">
    <location>
        <begin position="6"/>
        <end position="68"/>
    </location>
</feature>
<name>E1QGF7_DESB2</name>
<evidence type="ECO:0000256" key="1">
    <source>
        <dbReference type="ARBA" id="ARBA00023054"/>
    </source>
</evidence>
<dbReference type="Pfam" id="PF06005">
    <property type="entry name" value="ZapB"/>
    <property type="match status" value="1"/>
</dbReference>
<dbReference type="RefSeq" id="WP_013257125.1">
    <property type="nucleotide sequence ID" value="NC_014365.1"/>
</dbReference>
<dbReference type="Gene3D" id="1.20.5.340">
    <property type="match status" value="1"/>
</dbReference>
<evidence type="ECO:0000256" key="2">
    <source>
        <dbReference type="SAM" id="Coils"/>
    </source>
</evidence>
<evidence type="ECO:0000313" key="4">
    <source>
        <dbReference type="Proteomes" id="UP000009047"/>
    </source>
</evidence>
<dbReference type="Proteomes" id="UP000009047">
    <property type="component" value="Chromosome"/>
</dbReference>
<protein>
    <submittedName>
        <fullName evidence="3">Cytoplasmic protein</fullName>
    </submittedName>
</protein>
<dbReference type="GO" id="GO:0043093">
    <property type="term" value="P:FtsZ-dependent cytokinesis"/>
    <property type="evidence" value="ECO:0007669"/>
    <property type="project" value="InterPro"/>
</dbReference>
<keyword evidence="1 2" id="KW-0175">Coiled coil</keyword>
<dbReference type="STRING" id="644282.Deba_0293"/>
<gene>
    <name evidence="3" type="ordered locus">Deba_0293</name>
</gene>
<sequence length="72" mass="8427">MEIAVFARLEQKVEALLERLAALKEENSELMKLYNEKDSEATELKRQLAAQEAEREQVRQRIENLVAKLEQI</sequence>
<organism evidence="3 4">
    <name type="scientific">Desulfarculus baarsii (strain ATCC 33931 / DSM 2075 / LMG 7858 / VKM B-1802 / 2st14)</name>
    <dbReference type="NCBI Taxonomy" id="644282"/>
    <lineage>
        <taxon>Bacteria</taxon>
        <taxon>Pseudomonadati</taxon>
        <taxon>Thermodesulfobacteriota</taxon>
        <taxon>Desulfarculia</taxon>
        <taxon>Desulfarculales</taxon>
        <taxon>Desulfarculaceae</taxon>
        <taxon>Desulfarculus</taxon>
    </lineage>
</organism>
<evidence type="ECO:0000313" key="3">
    <source>
        <dbReference type="EMBL" id="ADK83669.1"/>
    </source>
</evidence>
<proteinExistence type="predicted"/>
<keyword evidence="4" id="KW-1185">Reference proteome</keyword>
<dbReference type="AlphaFoldDB" id="E1QGF7"/>
<accession>E1QGF7</accession>
<dbReference type="KEGG" id="dbr:Deba_0293"/>
<dbReference type="HOGENOM" id="CLU_2715755_0_0_7"/>
<dbReference type="GO" id="GO:0005737">
    <property type="term" value="C:cytoplasm"/>
    <property type="evidence" value="ECO:0007669"/>
    <property type="project" value="InterPro"/>
</dbReference>
<dbReference type="GO" id="GO:0090529">
    <property type="term" value="P:cell septum assembly"/>
    <property type="evidence" value="ECO:0007669"/>
    <property type="project" value="InterPro"/>
</dbReference>
<reference evidence="3 4" key="1">
    <citation type="journal article" date="2010" name="Stand. Genomic Sci.">
        <title>Complete genome sequence of Desulfarculus baarsii type strain (2st14).</title>
        <authorList>
            <person name="Sun H."/>
            <person name="Spring S."/>
            <person name="Lapidus A."/>
            <person name="Davenport K."/>
            <person name="Del Rio T.G."/>
            <person name="Tice H."/>
            <person name="Nolan M."/>
            <person name="Copeland A."/>
            <person name="Cheng J.F."/>
            <person name="Lucas S."/>
            <person name="Tapia R."/>
            <person name="Goodwin L."/>
            <person name="Pitluck S."/>
            <person name="Ivanova N."/>
            <person name="Pagani I."/>
            <person name="Mavromatis K."/>
            <person name="Ovchinnikova G."/>
            <person name="Pati A."/>
            <person name="Chen A."/>
            <person name="Palaniappan K."/>
            <person name="Hauser L."/>
            <person name="Chang Y.J."/>
            <person name="Jeffries C.D."/>
            <person name="Detter J.C."/>
            <person name="Han C."/>
            <person name="Rohde M."/>
            <person name="Brambilla E."/>
            <person name="Goker M."/>
            <person name="Woyke T."/>
            <person name="Bristow J."/>
            <person name="Eisen J.A."/>
            <person name="Markowitz V."/>
            <person name="Hugenholtz P."/>
            <person name="Kyrpides N.C."/>
            <person name="Klenk H.P."/>
            <person name="Land M."/>
        </authorList>
    </citation>
    <scope>NUCLEOTIDE SEQUENCE [LARGE SCALE GENOMIC DNA]</scope>
    <source>
        <strain evidence="4">ATCC 33931 / DSM 2075 / LMG 7858 / VKM B-1802 / 2st14</strain>
    </source>
</reference>